<keyword evidence="1" id="KW-1133">Transmembrane helix</keyword>
<feature type="transmembrane region" description="Helical" evidence="1">
    <location>
        <begin position="33"/>
        <end position="49"/>
    </location>
</feature>
<reference evidence="12" key="6">
    <citation type="submission" date="2023-04" db="EMBL/GenBank/DDBJ databases">
        <title>Whole Genome Sequence of Multi-drug resistant Aeromonas caviae as a gut pathogen in newborn.</title>
        <authorList>
            <person name="Jadhav S.V."/>
            <person name="Saroj S.D."/>
            <person name="Saha U.B."/>
            <person name="Sen S."/>
            <person name="Kher A."/>
        </authorList>
    </citation>
    <scope>NUCLEOTIDE SEQUENCE</scope>
    <source>
        <strain evidence="12">SVJ23</strain>
    </source>
</reference>
<sequence>MKRVFNLLAMGVLLFFWFGVALALLGTLPGKLNGFLPVCGVIVILMHWVQASMIKAACKPYFAVTRLEFTQVLIFGVFGMMDIRTKLQAIIDARKKGETPPRAD</sequence>
<dbReference type="Proteomes" id="UP001160758">
    <property type="component" value="Unassembled WGS sequence"/>
</dbReference>
<dbReference type="EMBL" id="JAWZVU010000176">
    <property type="protein sequence ID" value="MDX7722827.1"/>
    <property type="molecule type" value="Genomic_DNA"/>
</dbReference>
<dbReference type="RefSeq" id="WP_010672600.1">
    <property type="nucleotide sequence ID" value="NZ_AP019195.1"/>
</dbReference>
<evidence type="ECO:0000313" key="8">
    <source>
        <dbReference type="EMBL" id="MDH1896319.1"/>
    </source>
</evidence>
<dbReference type="PANTHER" id="PTHR38775">
    <property type="entry name" value="INNER MEMBRANE PROTEIN-RELATED"/>
    <property type="match status" value="1"/>
</dbReference>
<dbReference type="EMBL" id="BPNL01000039">
    <property type="protein sequence ID" value="GJA55676.1"/>
    <property type="molecule type" value="Genomic_DNA"/>
</dbReference>
<dbReference type="Proteomes" id="UP001218423">
    <property type="component" value="Chromosome"/>
</dbReference>
<evidence type="ECO:0000313" key="15">
    <source>
        <dbReference type="Proteomes" id="UP000737420"/>
    </source>
</evidence>
<dbReference type="EMBL" id="JAYGOJ010000034">
    <property type="protein sequence ID" value="MEA9435873.1"/>
    <property type="molecule type" value="Genomic_DNA"/>
</dbReference>
<evidence type="ECO:0000313" key="2">
    <source>
        <dbReference type="EMBL" id="BBQ28682.1"/>
    </source>
</evidence>
<reference evidence="9" key="7">
    <citation type="submission" date="2023-11" db="EMBL/GenBank/DDBJ databases">
        <title>WGS of Aeromonas in Northern Israel.</title>
        <authorList>
            <person name="Hershko Y."/>
        </authorList>
    </citation>
    <scope>NUCLEOTIDE SEQUENCE</scope>
    <source>
        <strain evidence="9">77416</strain>
    </source>
</reference>
<evidence type="ECO:0000313" key="12">
    <source>
        <dbReference type="EMBL" id="UZC85306.1"/>
    </source>
</evidence>
<dbReference type="GeneID" id="48824217"/>
<dbReference type="Proteomes" id="UP000515756">
    <property type="component" value="Chromosome"/>
</dbReference>
<dbReference type="Proteomes" id="UP000886934">
    <property type="component" value="Unassembled WGS sequence"/>
</dbReference>
<accession>A0A081LMG2</accession>
<dbReference type="EMBL" id="JAOCIZ010000055">
    <property type="protein sequence ID" value="MDH1506149.1"/>
    <property type="molecule type" value="Genomic_DNA"/>
</dbReference>
<reference evidence="13" key="5">
    <citation type="submission" date="2023-03" db="EMBL/GenBank/DDBJ databases">
        <title>Aeromonas caviae strain AC1520.</title>
        <authorList>
            <person name="Xie T."/>
            <person name="Zhang Q."/>
            <person name="Deng J."/>
            <person name="Li X."/>
        </authorList>
    </citation>
    <scope>NUCLEOTIDE SEQUENCE</scope>
    <source>
        <strain evidence="13">AC1520</strain>
    </source>
</reference>
<keyword evidence="1" id="KW-0472">Membrane</keyword>
<organism evidence="4 16">
    <name type="scientific">Aeromonas caviae</name>
    <name type="common">Aeromonas punctata</name>
    <dbReference type="NCBI Taxonomy" id="648"/>
    <lineage>
        <taxon>Bacteria</taxon>
        <taxon>Pseudomonadati</taxon>
        <taxon>Pseudomonadota</taxon>
        <taxon>Gammaproteobacteria</taxon>
        <taxon>Aeromonadales</taxon>
        <taxon>Aeromonadaceae</taxon>
        <taxon>Aeromonas</taxon>
    </lineage>
</organism>
<evidence type="ECO:0000313" key="14">
    <source>
        <dbReference type="Proteomes" id="UP000515756"/>
    </source>
</evidence>
<name>A0A081LMG2_AERCA</name>
<dbReference type="EMBL" id="CP120942">
    <property type="protein sequence ID" value="WFF97720.1"/>
    <property type="molecule type" value="Genomic_DNA"/>
</dbReference>
<evidence type="ECO:0000313" key="4">
    <source>
        <dbReference type="EMBL" id="GJA55676.1"/>
    </source>
</evidence>
<dbReference type="Proteomes" id="UP001277183">
    <property type="component" value="Unassembled WGS sequence"/>
</dbReference>
<dbReference type="OrthoDB" id="5591217at2"/>
<dbReference type="Proteomes" id="UP000737420">
    <property type="component" value="Unassembled WGS sequence"/>
</dbReference>
<gene>
    <name evidence="11" type="ORF">JC965_03170</name>
    <name evidence="3" type="ORF">KAM343_20380</name>
    <name evidence="4" type="ORF">KAM348_30990</name>
    <name evidence="5" type="ORF">KAM351_27530</name>
    <name evidence="6" type="ORF">KAM382_30600</name>
    <name evidence="8" type="ORF">N5I07_01635</name>
    <name evidence="7" type="ORF">N5I20_13875</name>
    <name evidence="12" type="ORF">OJY61_15825</name>
    <name evidence="13" type="ORF">P5S46_19150</name>
    <name evidence="9" type="ORF">SJS77_20675</name>
    <name evidence="10" type="ORF">VCX44_08550</name>
    <name evidence="2" type="ORF">WP2W18E01_02640</name>
</gene>
<evidence type="ECO:0000256" key="1">
    <source>
        <dbReference type="SAM" id="Phobius"/>
    </source>
</evidence>
<dbReference type="PANTHER" id="PTHR38775:SF1">
    <property type="entry name" value="INNER MEMBRANE PROTEIN"/>
    <property type="match status" value="1"/>
</dbReference>
<reference evidence="7" key="4">
    <citation type="submission" date="2022-09" db="EMBL/GenBank/DDBJ databases">
        <title>Intensive care unit water sources are persistently colonized with multi-drug resistant bacteria and are the site of extensive horizontal gene transfer of antibiotic resistance genes.</title>
        <authorList>
            <person name="Diorio-Toth L."/>
        </authorList>
    </citation>
    <scope>NUCLEOTIDE SEQUENCE</scope>
    <source>
        <strain evidence="7">GD03710</strain>
        <strain evidence="8">GD03796</strain>
    </source>
</reference>
<dbReference type="Proteomes" id="UP001304847">
    <property type="component" value="Unassembled WGS sequence"/>
</dbReference>
<evidence type="ECO:0000313" key="17">
    <source>
        <dbReference type="Proteomes" id="UP001304847"/>
    </source>
</evidence>
<evidence type="ECO:0000313" key="16">
    <source>
        <dbReference type="Proteomes" id="UP000887009"/>
    </source>
</evidence>
<evidence type="ECO:0000313" key="11">
    <source>
        <dbReference type="EMBL" id="QQA61552.1"/>
    </source>
</evidence>
<reference evidence="10 17" key="8">
    <citation type="submission" date="2023-12" db="EMBL/GenBank/DDBJ databases">
        <title>Characterization of antibiotic resistance in Aeromonas spp. in hospital effluent.</title>
        <authorList>
            <person name="Negoseki B.R.S."/>
            <person name="Krul D."/>
            <person name="Siqueira A.C."/>
            <person name="Almeida M."/>
            <person name="Mesa D."/>
            <person name="Conte D."/>
            <person name="Dalla-Costa L.M."/>
        </authorList>
    </citation>
    <scope>NUCLEOTIDE SEQUENCE [LARGE SCALE GENOMIC DNA]</scope>
    <source>
        <strain evidence="10 17">36v</strain>
    </source>
</reference>
<evidence type="ECO:0000313" key="6">
    <source>
        <dbReference type="EMBL" id="GJB92999.1"/>
    </source>
</evidence>
<evidence type="ECO:0000313" key="10">
    <source>
        <dbReference type="EMBL" id="MEA9435873.1"/>
    </source>
</evidence>
<reference evidence="4 15" key="3">
    <citation type="submission" date="2021-07" db="EMBL/GenBank/DDBJ databases">
        <title>Draft genome sequence of carbapenem-resistant Aeromonas spp. in Japan.</title>
        <authorList>
            <person name="Maehana S."/>
            <person name="Suzuki M."/>
            <person name="Kitasato H."/>
        </authorList>
    </citation>
    <scope>NUCLEOTIDE SEQUENCE</scope>
    <source>
        <strain evidence="3">KAM343</strain>
        <strain evidence="4">KAM348</strain>
        <strain evidence="5">KAM351</strain>
        <strain evidence="6 15">KAM382</strain>
    </source>
</reference>
<dbReference type="Proteomes" id="UP001163285">
    <property type="component" value="Chromosome"/>
</dbReference>
<evidence type="ECO:0000313" key="3">
    <source>
        <dbReference type="EMBL" id="GJA41242.1"/>
    </source>
</evidence>
<protein>
    <submittedName>
        <fullName evidence="7">DUF1145 domain-containing protein</fullName>
    </submittedName>
    <submittedName>
        <fullName evidence="4">Membrane protein</fullName>
    </submittedName>
</protein>
<reference evidence="2 14" key="1">
    <citation type="submission" date="2019-12" db="EMBL/GenBank/DDBJ databases">
        <title>complete genome sequences of Aeromonas caviae str. WP2-W18-ESBL-01 isolated from wastewater treatment plant effluent.</title>
        <authorList>
            <person name="Sekizuka T."/>
            <person name="Itokawa K."/>
            <person name="Yatsu K."/>
            <person name="Inamine Y."/>
            <person name="Kuroda M."/>
        </authorList>
    </citation>
    <scope>NUCLEOTIDE SEQUENCE [LARGE SCALE GENOMIC DNA]</scope>
    <source>
        <strain evidence="2 14">WP2-W18-ESBL-01</strain>
    </source>
</reference>
<evidence type="ECO:0000313" key="9">
    <source>
        <dbReference type="EMBL" id="MDX7722827.1"/>
    </source>
</evidence>
<proteinExistence type="predicted"/>
<dbReference type="EMBL" id="BPOP01000034">
    <property type="protein sequence ID" value="GJB92999.1"/>
    <property type="molecule type" value="Genomic_DNA"/>
</dbReference>
<dbReference type="EMBL" id="AP021927">
    <property type="protein sequence ID" value="BBQ28682.1"/>
    <property type="molecule type" value="Genomic_DNA"/>
</dbReference>
<dbReference type="EMBL" id="CP110176">
    <property type="protein sequence ID" value="UZC85306.1"/>
    <property type="molecule type" value="Genomic_DNA"/>
</dbReference>
<keyword evidence="17" id="KW-1185">Reference proteome</keyword>
<dbReference type="AlphaFoldDB" id="A0A081LMG2"/>
<dbReference type="EMBL" id="BPNN01000041">
    <property type="protein sequence ID" value="GJA64142.1"/>
    <property type="molecule type" value="Genomic_DNA"/>
</dbReference>
<dbReference type="Proteomes" id="UP000886939">
    <property type="component" value="Unassembled WGS sequence"/>
</dbReference>
<dbReference type="EMBL" id="BPNI01000035">
    <property type="protein sequence ID" value="GJA41242.1"/>
    <property type="molecule type" value="Genomic_DNA"/>
</dbReference>
<dbReference type="InterPro" id="IPR009525">
    <property type="entry name" value="DUF1145"/>
</dbReference>
<dbReference type="Pfam" id="PF06611">
    <property type="entry name" value="DUF1145"/>
    <property type="match status" value="1"/>
</dbReference>
<dbReference type="Proteomes" id="UP001161704">
    <property type="component" value="Unassembled WGS sequence"/>
</dbReference>
<evidence type="ECO:0000313" key="13">
    <source>
        <dbReference type="EMBL" id="WFF97720.1"/>
    </source>
</evidence>
<keyword evidence="1" id="KW-0812">Transmembrane</keyword>
<evidence type="ECO:0000313" key="7">
    <source>
        <dbReference type="EMBL" id="MDH1506149.1"/>
    </source>
</evidence>
<evidence type="ECO:0000313" key="5">
    <source>
        <dbReference type="EMBL" id="GJA64142.1"/>
    </source>
</evidence>
<dbReference type="Proteomes" id="UP000887009">
    <property type="component" value="Unassembled WGS sequence"/>
</dbReference>
<dbReference type="EMBL" id="JAOCFT010000001">
    <property type="protein sequence ID" value="MDH1896319.1"/>
    <property type="molecule type" value="Genomic_DNA"/>
</dbReference>
<dbReference type="EMBL" id="CP065937">
    <property type="protein sequence ID" value="QQA61552.1"/>
    <property type="molecule type" value="Genomic_DNA"/>
</dbReference>
<reference evidence="11" key="2">
    <citation type="submission" date="2020-12" db="EMBL/GenBank/DDBJ databases">
        <title>GES Beta-lactamases isolated from hospital effluents in Brazil.</title>
        <authorList>
            <person name="Conte D."/>
            <person name="Mesa D."/>
            <person name="Palmeiro J.K."/>
            <person name="Dalla-Costa L.M."/>
        </authorList>
    </citation>
    <scope>NUCLEOTIDE SEQUENCE [LARGE SCALE GENOMIC DNA]</scope>
    <source>
        <strain evidence="11">Aero21</strain>
    </source>
</reference>